<feature type="binding site" evidence="7">
    <location>
        <position position="107"/>
    </location>
    <ligand>
        <name>FMN</name>
        <dbReference type="ChEBI" id="CHEBI:58210"/>
    </ligand>
</feature>
<dbReference type="CDD" id="cd02809">
    <property type="entry name" value="alpha_hydroxyacid_oxid_FMN"/>
    <property type="match status" value="1"/>
</dbReference>
<feature type="binding site" evidence="7">
    <location>
        <begin position="78"/>
        <end position="80"/>
    </location>
    <ligand>
        <name>FMN</name>
        <dbReference type="ChEBI" id="CHEBI:58210"/>
    </ligand>
</feature>
<comment type="similarity">
    <text evidence="5">Belongs to the FMN-dependent alpha-hydroxy acid dehydrogenase family.</text>
</comment>
<feature type="binding site" evidence="7">
    <location>
        <position position="280"/>
    </location>
    <ligand>
        <name>glyoxylate</name>
        <dbReference type="ChEBI" id="CHEBI:36655"/>
    </ligand>
</feature>
<dbReference type="SUPFAM" id="SSF51395">
    <property type="entry name" value="FMN-linked oxidoreductases"/>
    <property type="match status" value="1"/>
</dbReference>
<feature type="binding site" evidence="7">
    <location>
        <position position="129"/>
    </location>
    <ligand>
        <name>FMN</name>
        <dbReference type="ChEBI" id="CHEBI:58210"/>
    </ligand>
</feature>
<dbReference type="EMBL" id="CABVHY010000040">
    <property type="protein sequence ID" value="VVO40520.1"/>
    <property type="molecule type" value="Genomic_DNA"/>
</dbReference>
<dbReference type="InterPro" id="IPR013785">
    <property type="entry name" value="Aldolase_TIM"/>
</dbReference>
<feature type="binding site" evidence="7">
    <location>
        <begin position="334"/>
        <end position="335"/>
    </location>
    <ligand>
        <name>FMN</name>
        <dbReference type="ChEBI" id="CHEBI:58210"/>
    </ligand>
</feature>
<dbReference type="InterPro" id="IPR000262">
    <property type="entry name" value="FMN-dep_DH"/>
</dbReference>
<keyword evidence="4 9" id="KW-0560">Oxidoreductase</keyword>
<feature type="binding site" evidence="7">
    <location>
        <position position="256"/>
    </location>
    <ligand>
        <name>FMN</name>
        <dbReference type="ChEBI" id="CHEBI:58210"/>
    </ligand>
</feature>
<gene>
    <name evidence="9" type="primary">lldD</name>
    <name evidence="9" type="ORF">PS723_05793</name>
</gene>
<dbReference type="GO" id="GO:0009060">
    <property type="term" value="P:aerobic respiration"/>
    <property type="evidence" value="ECO:0007669"/>
    <property type="project" value="TreeGrafter"/>
</dbReference>
<dbReference type="PROSITE" id="PS51349">
    <property type="entry name" value="FMN_HYDROXY_ACID_DH_2"/>
    <property type="match status" value="1"/>
</dbReference>
<feature type="binding site" evidence="7">
    <location>
        <position position="283"/>
    </location>
    <ligand>
        <name>glyoxylate</name>
        <dbReference type="ChEBI" id="CHEBI:36655"/>
    </ligand>
</feature>
<feature type="binding site" evidence="7">
    <location>
        <position position="166"/>
    </location>
    <ligand>
        <name>glyoxylate</name>
        <dbReference type="ChEBI" id="CHEBI:36655"/>
    </ligand>
</feature>
<dbReference type="FunFam" id="3.20.20.70:FF:000029">
    <property type="entry name" value="L-lactate dehydrogenase"/>
    <property type="match status" value="1"/>
</dbReference>
<protein>
    <submittedName>
        <fullName evidence="9">L-lactate dehydrogenase</fullName>
        <ecNumber evidence="9">1.1.-.-</ecNumber>
    </submittedName>
</protein>
<feature type="binding site" evidence="7">
    <location>
        <position position="157"/>
    </location>
    <ligand>
        <name>FMN</name>
        <dbReference type="ChEBI" id="CHEBI:58210"/>
    </ligand>
</feature>
<dbReference type="GO" id="GO:0005886">
    <property type="term" value="C:plasma membrane"/>
    <property type="evidence" value="ECO:0007669"/>
    <property type="project" value="TreeGrafter"/>
</dbReference>
<evidence type="ECO:0000256" key="1">
    <source>
        <dbReference type="ARBA" id="ARBA00001917"/>
    </source>
</evidence>
<evidence type="ECO:0000313" key="10">
    <source>
        <dbReference type="Proteomes" id="UP000379480"/>
    </source>
</evidence>
<dbReference type="GO" id="GO:0004459">
    <property type="term" value="F:L-lactate dehydrogenase (NAD+) activity"/>
    <property type="evidence" value="ECO:0007669"/>
    <property type="project" value="TreeGrafter"/>
</dbReference>
<evidence type="ECO:0000256" key="4">
    <source>
        <dbReference type="ARBA" id="ARBA00023002"/>
    </source>
</evidence>
<accession>A0A5E7FMR5</accession>
<dbReference type="RefSeq" id="WP_150806997.1">
    <property type="nucleotide sequence ID" value="NZ_CABVHY010000040.1"/>
</dbReference>
<dbReference type="EC" id="1.1.-.-" evidence="9"/>
<dbReference type="PANTHER" id="PTHR10578">
    <property type="entry name" value="S -2-HYDROXY-ACID OXIDASE-RELATED"/>
    <property type="match status" value="1"/>
</dbReference>
<keyword evidence="3 7" id="KW-0288">FMN</keyword>
<dbReference type="PIRSF" id="PIRSF000138">
    <property type="entry name" value="Al-hdrx_acd_dh"/>
    <property type="match status" value="1"/>
</dbReference>
<dbReference type="InterPro" id="IPR012133">
    <property type="entry name" value="Alpha-hydoxy_acid_DH_FMN"/>
</dbReference>
<organism evidence="9 10">
    <name type="scientific">Pseudomonas fluorescens</name>
    <dbReference type="NCBI Taxonomy" id="294"/>
    <lineage>
        <taxon>Bacteria</taxon>
        <taxon>Pseudomonadati</taxon>
        <taxon>Pseudomonadota</taxon>
        <taxon>Gammaproteobacteria</taxon>
        <taxon>Pseudomonadales</taxon>
        <taxon>Pseudomonadaceae</taxon>
        <taxon>Pseudomonas</taxon>
    </lineage>
</organism>
<name>A0A5E7FMR5_PSEFL</name>
<dbReference type="OrthoDB" id="9770452at2"/>
<evidence type="ECO:0000256" key="5">
    <source>
        <dbReference type="ARBA" id="ARBA00024042"/>
    </source>
</evidence>
<reference evidence="9 10" key="1">
    <citation type="submission" date="2019-09" db="EMBL/GenBank/DDBJ databases">
        <authorList>
            <person name="Chandra G."/>
            <person name="Truman W A."/>
        </authorList>
    </citation>
    <scope>NUCLEOTIDE SEQUENCE [LARGE SCALE GENOMIC DNA]</scope>
    <source>
        <strain evidence="9">PS723</strain>
    </source>
</reference>
<evidence type="ECO:0000256" key="7">
    <source>
        <dbReference type="PIRSR" id="PIRSR000138-2"/>
    </source>
</evidence>
<feature type="binding site" evidence="7">
    <location>
        <position position="131"/>
    </location>
    <ligand>
        <name>glyoxylate</name>
        <dbReference type="ChEBI" id="CHEBI:36655"/>
    </ligand>
</feature>
<dbReference type="Gene3D" id="3.20.20.70">
    <property type="entry name" value="Aldolase class I"/>
    <property type="match status" value="1"/>
</dbReference>
<evidence type="ECO:0000256" key="6">
    <source>
        <dbReference type="PIRSR" id="PIRSR000138-1"/>
    </source>
</evidence>
<feature type="domain" description="FMN hydroxy acid dehydrogenase" evidence="8">
    <location>
        <begin position="1"/>
        <end position="385"/>
    </location>
</feature>
<evidence type="ECO:0000259" key="8">
    <source>
        <dbReference type="PROSITE" id="PS51349"/>
    </source>
</evidence>
<comment type="cofactor">
    <cofactor evidence="1">
        <name>FMN</name>
        <dbReference type="ChEBI" id="CHEBI:58210"/>
    </cofactor>
</comment>
<dbReference type="PANTHER" id="PTHR10578:SF107">
    <property type="entry name" value="2-HYDROXYACID OXIDASE 1"/>
    <property type="match status" value="1"/>
</dbReference>
<evidence type="ECO:0000256" key="2">
    <source>
        <dbReference type="ARBA" id="ARBA00022630"/>
    </source>
</evidence>
<dbReference type="Pfam" id="PF01070">
    <property type="entry name" value="FMN_dh"/>
    <property type="match status" value="1"/>
</dbReference>
<evidence type="ECO:0000256" key="3">
    <source>
        <dbReference type="ARBA" id="ARBA00022643"/>
    </source>
</evidence>
<proteinExistence type="inferred from homology"/>
<keyword evidence="2 7" id="KW-0285">Flavoprotein</keyword>
<dbReference type="InterPro" id="IPR037396">
    <property type="entry name" value="FMN_HAD"/>
</dbReference>
<feature type="binding site" evidence="7">
    <location>
        <position position="25"/>
    </location>
    <ligand>
        <name>glyoxylate</name>
        <dbReference type="ChEBI" id="CHEBI:36655"/>
    </ligand>
</feature>
<dbReference type="AlphaFoldDB" id="A0A5E7FMR5"/>
<sequence length="386" mass="42661">MSSLLNFIDYRARARQRLPNALFQYIDRGSEDERALSRIRSSLDHITLTPSILTGIDRPDLRTTLLGQSLDMPVVIAPTALAGLVSYQGEIKLAKTARDLGIPFCVSTQSVTTVEAIRQSVPDAKLWFQLYVWKDRNLTRQLLERAQASTVDCLVITADTPVSPKREYNVRNGFSIPLKPTLGLMLDVLCHPSWLASVWLRQMLSSGMPSYGHYPAQFRSAVTQQTVHEAVRLENRLTWKDIRQIRTWWHGRIVIKGVLSTQDALIARDEGADAIVVSAHGGRNLDIAPAPIDVLPAIADAVRGDMQIIADSGVTRGSDILKYLALGADAVMVGRLPLWGLAAAGQEGANDIMHMLREEMDLTLKMLGTHSVGECRNLSYLTSSAR</sequence>
<evidence type="ECO:0000313" key="9">
    <source>
        <dbReference type="EMBL" id="VVO40520.1"/>
    </source>
</evidence>
<dbReference type="GO" id="GO:0010181">
    <property type="term" value="F:FMN binding"/>
    <property type="evidence" value="ECO:0007669"/>
    <property type="project" value="InterPro"/>
</dbReference>
<dbReference type="Proteomes" id="UP000379480">
    <property type="component" value="Unassembled WGS sequence"/>
</dbReference>
<feature type="binding site" evidence="7">
    <location>
        <position position="278"/>
    </location>
    <ligand>
        <name>FMN</name>
        <dbReference type="ChEBI" id="CHEBI:58210"/>
    </ligand>
</feature>
<feature type="active site" description="Proton acceptor" evidence="6">
    <location>
        <position position="280"/>
    </location>
</feature>